<dbReference type="Proteomes" id="UP000268093">
    <property type="component" value="Unassembled WGS sequence"/>
</dbReference>
<evidence type="ECO:0000313" key="3">
    <source>
        <dbReference type="Proteomes" id="UP000268093"/>
    </source>
</evidence>
<feature type="compositionally biased region" description="Low complexity" evidence="1">
    <location>
        <begin position="393"/>
        <end position="405"/>
    </location>
</feature>
<feature type="compositionally biased region" description="Low complexity" evidence="1">
    <location>
        <begin position="327"/>
        <end position="373"/>
    </location>
</feature>
<feature type="compositionally biased region" description="Basic and acidic residues" evidence="1">
    <location>
        <begin position="248"/>
        <end position="296"/>
    </location>
</feature>
<comment type="caution">
    <text evidence="2">The sequence shown here is derived from an EMBL/GenBank/DDBJ whole genome shotgun (WGS) entry which is preliminary data.</text>
</comment>
<dbReference type="AlphaFoldDB" id="A0A433DD79"/>
<feature type="region of interest" description="Disordered" evidence="1">
    <location>
        <begin position="177"/>
        <end position="213"/>
    </location>
</feature>
<protein>
    <submittedName>
        <fullName evidence="2">Uncharacterized protein</fullName>
    </submittedName>
</protein>
<evidence type="ECO:0000313" key="2">
    <source>
        <dbReference type="EMBL" id="RUP48774.1"/>
    </source>
</evidence>
<dbReference type="EMBL" id="RBNI01002981">
    <property type="protein sequence ID" value="RUP48774.1"/>
    <property type="molecule type" value="Genomic_DNA"/>
</dbReference>
<feature type="compositionally biased region" description="Low complexity" evidence="1">
    <location>
        <begin position="34"/>
        <end position="74"/>
    </location>
</feature>
<feature type="compositionally biased region" description="Basic and acidic residues" evidence="1">
    <location>
        <begin position="311"/>
        <end position="321"/>
    </location>
</feature>
<sequence length="557" mass="59904">MPRFEYKPQDQEMNDRIRATIAKRLRTNHADPQSRTAAPPSLTPPASSSRRYPSDSSSAADQYSANDSDNTPSPRRSRRRKTKVDPAFDPSAHSSGLPSPPAESPVHRPTPIHDPVLDADIRPLSVPLVTVSDTREASAGETTPRSSPKMAAAALPLSAVSRADDPLDTATVSISDVGSVSRTIPTPEPSTSALSGRANDAQPGAAATSGADPEVLLTEEEILEQLEKLKTEKHELFLLFRRLTSEASKGKDKDIKEAADSKDKDIKEAVEPKDKDRDFADAREKEKLKETKDKESLPTAGQSSEVLVGRDWAEGVTREKVVGVAESSSSNHITISSTNRAPTTTATTTTKPQDTFATTTSPSYRTTSPASRPVQPSPVVSKPITSPFANQIPATAPPSSSSASNKRPRSTSPPPPSGPSKSLKFGEGFNRGGMYFMPARPFGPADPVVPTSPTLARISRATTQIARRRPNPTIDSPLAMLHPLPHRRAPLPRDRRPQGYRRGHKGLRSEGPGTDRGGYVVVCGLAGATGVSWVVCRRACRPRSPSLYLIFVSRQRG</sequence>
<accession>A0A433DD79</accession>
<evidence type="ECO:0000256" key="1">
    <source>
        <dbReference type="SAM" id="MobiDB-lite"/>
    </source>
</evidence>
<feature type="compositionally biased region" description="Polar residues" evidence="1">
    <location>
        <begin position="177"/>
        <end position="194"/>
    </location>
</feature>
<organism evidence="2 3">
    <name type="scientific">Jimgerdemannia flammicorona</name>
    <dbReference type="NCBI Taxonomy" id="994334"/>
    <lineage>
        <taxon>Eukaryota</taxon>
        <taxon>Fungi</taxon>
        <taxon>Fungi incertae sedis</taxon>
        <taxon>Mucoromycota</taxon>
        <taxon>Mucoromycotina</taxon>
        <taxon>Endogonomycetes</taxon>
        <taxon>Endogonales</taxon>
        <taxon>Endogonaceae</taxon>
        <taxon>Jimgerdemannia</taxon>
    </lineage>
</organism>
<keyword evidence="3" id="KW-1185">Reference proteome</keyword>
<feature type="region of interest" description="Disordered" evidence="1">
    <location>
        <begin position="459"/>
        <end position="513"/>
    </location>
</feature>
<feature type="region of interest" description="Disordered" evidence="1">
    <location>
        <begin position="247"/>
        <end position="427"/>
    </location>
</feature>
<name>A0A433DD79_9FUNG</name>
<feature type="region of interest" description="Disordered" evidence="1">
    <location>
        <begin position="23"/>
        <end position="151"/>
    </location>
</feature>
<proteinExistence type="predicted"/>
<reference evidence="2 3" key="1">
    <citation type="journal article" date="2018" name="New Phytol.">
        <title>Phylogenomics of Endogonaceae and evolution of mycorrhizas within Mucoromycota.</title>
        <authorList>
            <person name="Chang Y."/>
            <person name="Desiro A."/>
            <person name="Na H."/>
            <person name="Sandor L."/>
            <person name="Lipzen A."/>
            <person name="Clum A."/>
            <person name="Barry K."/>
            <person name="Grigoriev I.V."/>
            <person name="Martin F.M."/>
            <person name="Stajich J.E."/>
            <person name="Smith M.E."/>
            <person name="Bonito G."/>
            <person name="Spatafora J.W."/>
        </authorList>
    </citation>
    <scope>NUCLEOTIDE SEQUENCE [LARGE SCALE GENOMIC DNA]</scope>
    <source>
        <strain evidence="2 3">GMNB39</strain>
    </source>
</reference>
<gene>
    <name evidence="2" type="ORF">BC936DRAFT_144011</name>
</gene>